<feature type="compositionally biased region" description="Polar residues" evidence="1">
    <location>
        <begin position="426"/>
        <end position="451"/>
    </location>
</feature>
<sequence>MNNILANPNNIDLKCTICPRKEDFSDISHLLTHIASKGHLSNYYKLKVKASTSLADKRLIDAFDDWYEDSGLDELMSERLQQKEKKTGGRANAAAAAAAASRRGSCVANTASPRTTPTAMLAGRRNNRLRDNVLDPQLSSRGGLKLENQSSSQTPVPPFVFDPNMYPQQNRMFIGMQTIPNGNWPASPYAGTPMKQESLSSETDDDWVDYSLAPQRRVRGRGAPSFSNNSFSDDELCDIGETTNDPTKLKGIVWPGMALFDSATPEMRRKRNQKKSYSVIQHLMATSEEIQPTENIFDFNNGFRFRVAREITGNPDLDEDEILSGEVTPEPEPVIKRERLPMKRSRETRRPRPALHDKDVNTGRVTRSRAGMLGKRSTRQPYHDGGDSLDEDDDLTFQPNPKRQRHGLSLHRDNTGPEITFPEQPMSFSHLTSGFRSTYDQPPSNPQSAFSQPRFDGIHHNRLPSLAHLTNSGRGSMRTHSGPAGFPSQPSIGSFGHLNAQTMLQNNMPMAIQSGNSALSAFRQHMSAPTPRSFGQDQSMFQPQPMPAAPQNWDFLGIGGDPVPQQGFEAAFAANTHTFDNPLFISSNAPTQREDDELTISVANSER</sequence>
<gene>
    <name evidence="2" type="ORF">Tdes44962_MAKER05335</name>
</gene>
<proteinExistence type="predicted"/>
<feature type="region of interest" description="Disordered" evidence="1">
    <location>
        <begin position="316"/>
        <end position="451"/>
    </location>
</feature>
<evidence type="ECO:0000313" key="3">
    <source>
        <dbReference type="Proteomes" id="UP001138500"/>
    </source>
</evidence>
<comment type="caution">
    <text evidence="2">The sequence shown here is derived from an EMBL/GenBank/DDBJ whole genome shotgun (WGS) entry which is preliminary data.</text>
</comment>
<organism evidence="2 3">
    <name type="scientific">Teratosphaeria destructans</name>
    <dbReference type="NCBI Taxonomy" id="418781"/>
    <lineage>
        <taxon>Eukaryota</taxon>
        <taxon>Fungi</taxon>
        <taxon>Dikarya</taxon>
        <taxon>Ascomycota</taxon>
        <taxon>Pezizomycotina</taxon>
        <taxon>Dothideomycetes</taxon>
        <taxon>Dothideomycetidae</taxon>
        <taxon>Mycosphaerellales</taxon>
        <taxon>Teratosphaeriaceae</taxon>
        <taxon>Teratosphaeria</taxon>
    </lineage>
</organism>
<dbReference type="Proteomes" id="UP001138500">
    <property type="component" value="Unassembled WGS sequence"/>
</dbReference>
<evidence type="ECO:0000256" key="1">
    <source>
        <dbReference type="SAM" id="MobiDB-lite"/>
    </source>
</evidence>
<protein>
    <submittedName>
        <fullName evidence="2">Uncharacterized protein</fullName>
    </submittedName>
</protein>
<feature type="region of interest" description="Disordered" evidence="1">
    <location>
        <begin position="135"/>
        <end position="159"/>
    </location>
</feature>
<keyword evidence="3" id="KW-1185">Reference proteome</keyword>
<feature type="region of interest" description="Disordered" evidence="1">
    <location>
        <begin position="586"/>
        <end position="607"/>
    </location>
</feature>
<dbReference type="AlphaFoldDB" id="A0A9W7SK43"/>
<accession>A0A9W7SK43</accession>
<name>A0A9W7SK43_9PEZI</name>
<reference evidence="2 3" key="2">
    <citation type="journal article" date="2021" name="Curr. Genet.">
        <title>Genetic response to nitrogen starvation in the aggressive Eucalyptus foliar pathogen Teratosphaeria destructans.</title>
        <authorList>
            <person name="Havenga M."/>
            <person name="Wingfield B.D."/>
            <person name="Wingfield M.J."/>
            <person name="Dreyer L.L."/>
            <person name="Roets F."/>
            <person name="Aylward J."/>
        </authorList>
    </citation>
    <scope>NUCLEOTIDE SEQUENCE [LARGE SCALE GENOMIC DNA]</scope>
    <source>
        <strain evidence="2">CMW44962</strain>
    </source>
</reference>
<feature type="compositionally biased region" description="Basic and acidic residues" evidence="1">
    <location>
        <begin position="333"/>
        <end position="361"/>
    </location>
</feature>
<reference evidence="2 3" key="1">
    <citation type="journal article" date="2018" name="IMA Fungus">
        <title>IMA Genome-F 10: Nine draft genome sequences of Claviceps purpurea s.lat., including C. arundinis, C. humidiphila, and C. cf. spartinae, pseudomolecules for the pitch canker pathogen Fusarium circinatum, draft genome of Davidsoniella eucalypti, Grosmannia galeiformis, Quambalaria eucalypti, and Teratosphaeria destructans.</title>
        <authorList>
            <person name="Wingfield B.D."/>
            <person name="Liu M."/>
            <person name="Nguyen H.D."/>
            <person name="Lane F.A."/>
            <person name="Morgan S.W."/>
            <person name="De Vos L."/>
            <person name="Wilken P.M."/>
            <person name="Duong T.A."/>
            <person name="Aylward J."/>
            <person name="Coetzee M.P."/>
            <person name="Dadej K."/>
            <person name="De Beer Z.W."/>
            <person name="Findlay W."/>
            <person name="Havenga M."/>
            <person name="Kolarik M."/>
            <person name="Menzies J.G."/>
            <person name="Naidoo K."/>
            <person name="Pochopski O."/>
            <person name="Shoukouhi P."/>
            <person name="Santana Q.C."/>
            <person name="Seifert K.A."/>
            <person name="Soal N."/>
            <person name="Steenkamp E.T."/>
            <person name="Tatham C.T."/>
            <person name="van der Nest M.A."/>
            <person name="Wingfield M.J."/>
        </authorList>
    </citation>
    <scope>NUCLEOTIDE SEQUENCE [LARGE SCALE GENOMIC DNA]</scope>
    <source>
        <strain evidence="2">CMW44962</strain>
    </source>
</reference>
<dbReference type="EMBL" id="RIBY02002345">
    <property type="protein sequence ID" value="KAH9818570.1"/>
    <property type="molecule type" value="Genomic_DNA"/>
</dbReference>
<dbReference type="OrthoDB" id="5428259at2759"/>
<evidence type="ECO:0000313" key="2">
    <source>
        <dbReference type="EMBL" id="KAH9818570.1"/>
    </source>
</evidence>